<evidence type="ECO:0000313" key="3">
    <source>
        <dbReference type="Proteomes" id="UP000002171"/>
    </source>
</evidence>
<gene>
    <name evidence="2" type="ORF">MED92_03967</name>
</gene>
<comment type="caution">
    <text evidence="2">The sequence shown here is derived from an EMBL/GenBank/DDBJ whole genome shotgun (WGS) entry which is preliminary data.</text>
</comment>
<evidence type="ECO:0000313" key="2">
    <source>
        <dbReference type="EMBL" id="EAR61722.1"/>
    </source>
</evidence>
<feature type="region of interest" description="Disordered" evidence="1">
    <location>
        <begin position="67"/>
        <end position="86"/>
    </location>
</feature>
<organism evidence="2 3">
    <name type="scientific">Neptuniibacter caesariensis</name>
    <dbReference type="NCBI Taxonomy" id="207954"/>
    <lineage>
        <taxon>Bacteria</taxon>
        <taxon>Pseudomonadati</taxon>
        <taxon>Pseudomonadota</taxon>
        <taxon>Gammaproteobacteria</taxon>
        <taxon>Oceanospirillales</taxon>
        <taxon>Oceanospirillaceae</taxon>
        <taxon>Neptuniibacter</taxon>
    </lineage>
</organism>
<dbReference type="OrthoDB" id="6370236at2"/>
<sequence length="86" mass="9440">MSGNNPELVLEIVELEDGELAIRDADSGSEPIMKINFSEEIREKLNDQCLEVARVMLTAGIQMVAESGVDLSNNESEQEQPAPTIH</sequence>
<dbReference type="AlphaFoldDB" id="A0A7U8GRT2"/>
<dbReference type="Proteomes" id="UP000002171">
    <property type="component" value="Unassembled WGS sequence"/>
</dbReference>
<proteinExistence type="predicted"/>
<reference evidence="2 3" key="1">
    <citation type="submission" date="2006-02" db="EMBL/GenBank/DDBJ databases">
        <authorList>
            <person name="Pinhassi J."/>
            <person name="Pedros-Alio C."/>
            <person name="Ferriera S."/>
            <person name="Johnson J."/>
            <person name="Kravitz S."/>
            <person name="Halpern A."/>
            <person name="Remington K."/>
            <person name="Beeson K."/>
            <person name="Tran B."/>
            <person name="Rogers Y.-H."/>
            <person name="Friedman R."/>
            <person name="Venter J.C."/>
        </authorList>
    </citation>
    <scope>NUCLEOTIDE SEQUENCE [LARGE SCALE GENOMIC DNA]</scope>
    <source>
        <strain evidence="2 3">MED92</strain>
    </source>
</reference>
<dbReference type="RefSeq" id="WP_007022809.1">
    <property type="nucleotide sequence ID" value="NZ_CH724127.1"/>
</dbReference>
<evidence type="ECO:0000256" key="1">
    <source>
        <dbReference type="SAM" id="MobiDB-lite"/>
    </source>
</evidence>
<feature type="compositionally biased region" description="Polar residues" evidence="1">
    <location>
        <begin position="70"/>
        <end position="86"/>
    </location>
</feature>
<protein>
    <submittedName>
        <fullName evidence="2">Uncharacterized protein</fullName>
    </submittedName>
</protein>
<accession>A0A7U8GRT2</accession>
<keyword evidence="3" id="KW-1185">Reference proteome</keyword>
<name>A0A7U8GRT2_NEPCE</name>
<dbReference type="EMBL" id="AAOW01000006">
    <property type="protein sequence ID" value="EAR61722.1"/>
    <property type="molecule type" value="Genomic_DNA"/>
</dbReference>